<dbReference type="Gene3D" id="1.10.510.10">
    <property type="entry name" value="Transferase(Phosphotransferase) domain 1"/>
    <property type="match status" value="1"/>
</dbReference>
<dbReference type="Pfam" id="PF00069">
    <property type="entry name" value="Pkinase"/>
    <property type="match status" value="1"/>
</dbReference>
<keyword evidence="4" id="KW-0067">ATP-binding</keyword>
<dbReference type="Proteomes" id="UP000054937">
    <property type="component" value="Unassembled WGS sequence"/>
</dbReference>
<accession>A0A0V0QWE5</accession>
<keyword evidence="7" id="KW-1185">Reference proteome</keyword>
<name>A0A0V0QWE5_PSEPJ</name>
<dbReference type="InterPro" id="IPR050660">
    <property type="entry name" value="NEK_Ser/Thr_kinase"/>
</dbReference>
<evidence type="ECO:0000256" key="3">
    <source>
        <dbReference type="ARBA" id="ARBA00022777"/>
    </source>
</evidence>
<evidence type="ECO:0000256" key="1">
    <source>
        <dbReference type="ARBA" id="ARBA00022679"/>
    </source>
</evidence>
<gene>
    <name evidence="6" type="ORF">PPERSA_10404</name>
</gene>
<dbReference type="GO" id="GO:0005524">
    <property type="term" value="F:ATP binding"/>
    <property type="evidence" value="ECO:0007669"/>
    <property type="project" value="UniProtKB-KW"/>
</dbReference>
<protein>
    <submittedName>
        <fullName evidence="6">Protein kinase-like domain</fullName>
    </submittedName>
</protein>
<comment type="caution">
    <text evidence="6">The sequence shown here is derived from an EMBL/GenBank/DDBJ whole genome shotgun (WGS) entry which is preliminary data.</text>
</comment>
<evidence type="ECO:0000313" key="7">
    <source>
        <dbReference type="Proteomes" id="UP000054937"/>
    </source>
</evidence>
<dbReference type="SUPFAM" id="SSF56112">
    <property type="entry name" value="Protein kinase-like (PK-like)"/>
    <property type="match status" value="1"/>
</dbReference>
<dbReference type="InterPro" id="IPR000719">
    <property type="entry name" value="Prot_kinase_dom"/>
</dbReference>
<evidence type="ECO:0000256" key="4">
    <source>
        <dbReference type="ARBA" id="ARBA00022840"/>
    </source>
</evidence>
<evidence type="ECO:0000313" key="6">
    <source>
        <dbReference type="EMBL" id="KRX06546.1"/>
    </source>
</evidence>
<dbReference type="PANTHER" id="PTHR43671">
    <property type="entry name" value="SERINE/THREONINE-PROTEIN KINASE NEK"/>
    <property type="match status" value="1"/>
</dbReference>
<evidence type="ECO:0000259" key="5">
    <source>
        <dbReference type="PROSITE" id="PS50011"/>
    </source>
</evidence>
<organism evidence="6 7">
    <name type="scientific">Pseudocohnilembus persalinus</name>
    <name type="common">Ciliate</name>
    <dbReference type="NCBI Taxonomy" id="266149"/>
    <lineage>
        <taxon>Eukaryota</taxon>
        <taxon>Sar</taxon>
        <taxon>Alveolata</taxon>
        <taxon>Ciliophora</taxon>
        <taxon>Intramacronucleata</taxon>
        <taxon>Oligohymenophorea</taxon>
        <taxon>Scuticociliatia</taxon>
        <taxon>Philasterida</taxon>
        <taxon>Pseudocohnilembidae</taxon>
        <taxon>Pseudocohnilembus</taxon>
    </lineage>
</organism>
<keyword evidence="1" id="KW-0808">Transferase</keyword>
<dbReference type="OrthoDB" id="296488at2759"/>
<evidence type="ECO:0000256" key="2">
    <source>
        <dbReference type="ARBA" id="ARBA00022741"/>
    </source>
</evidence>
<dbReference type="SMART" id="SM00220">
    <property type="entry name" value="S_TKc"/>
    <property type="match status" value="1"/>
</dbReference>
<dbReference type="GO" id="GO:0004674">
    <property type="term" value="F:protein serine/threonine kinase activity"/>
    <property type="evidence" value="ECO:0007669"/>
    <property type="project" value="TreeGrafter"/>
</dbReference>
<dbReference type="EMBL" id="LDAU01000095">
    <property type="protein sequence ID" value="KRX06546.1"/>
    <property type="molecule type" value="Genomic_DNA"/>
</dbReference>
<keyword evidence="2" id="KW-0547">Nucleotide-binding</keyword>
<feature type="domain" description="Protein kinase" evidence="5">
    <location>
        <begin position="24"/>
        <end position="339"/>
    </location>
</feature>
<dbReference type="AlphaFoldDB" id="A0A0V0QWE5"/>
<proteinExistence type="predicted"/>
<dbReference type="PANTHER" id="PTHR43671:SF106">
    <property type="entry name" value="NIMA-LIKE KINASE"/>
    <property type="match status" value="1"/>
</dbReference>
<reference evidence="6 7" key="1">
    <citation type="journal article" date="2015" name="Sci. Rep.">
        <title>Genome of the facultative scuticociliatosis pathogen Pseudocohnilembus persalinus provides insight into its virulence through horizontal gene transfer.</title>
        <authorList>
            <person name="Xiong J."/>
            <person name="Wang G."/>
            <person name="Cheng J."/>
            <person name="Tian M."/>
            <person name="Pan X."/>
            <person name="Warren A."/>
            <person name="Jiang C."/>
            <person name="Yuan D."/>
            <person name="Miao W."/>
        </authorList>
    </citation>
    <scope>NUCLEOTIDE SEQUENCE [LARGE SCALE GENOMIC DNA]</scope>
    <source>
        <strain evidence="6">36N120E</strain>
    </source>
</reference>
<keyword evidence="3 6" id="KW-0418">Kinase</keyword>
<dbReference type="InterPro" id="IPR011009">
    <property type="entry name" value="Kinase-like_dom_sf"/>
</dbReference>
<dbReference type="PROSITE" id="PS50011">
    <property type="entry name" value="PROTEIN_KINASE_DOM"/>
    <property type="match status" value="1"/>
</dbReference>
<sequence>MGINSSKEEKLDQSQLIHYLPDEPEQLKNYLNQHFKEIQVSPYNSEIHQNIQAYQLKINQKRQIAIIKHQNNNQRSFETYQNELQKQLSLRHETLTSLYKFMAKENENFCSSFYEFLIVKEYIHLNLQQEFQERQKQGVSYEECELWHIIVSVIAGIAYLKQNYLFYGNLSPKSIFITDQGVVKIQPRNFFTQEITPYQQFITNDRFFKSGHYISPQQYYSYHDQQQKTLITSYFSQNQNQNINSKSDVYALGLVIIELINGQNIPELQDIYDKLPQLQQKISNLLENKVKNNYSQFFYNFLKQLLKNDEEKRPDVEELFEKLEKISSENIQVSDRLFFLEFYKQTKSQQSQNSNINSNQNNLSIENIQQSNPNSENRKSADQLQYSQCIKNTL</sequence>
<dbReference type="InParanoid" id="A0A0V0QWE5"/>